<dbReference type="Pfam" id="PF03171">
    <property type="entry name" value="2OG-FeII_Oxy"/>
    <property type="match status" value="1"/>
</dbReference>
<evidence type="ECO:0000259" key="5">
    <source>
        <dbReference type="PROSITE" id="PS51471"/>
    </source>
</evidence>
<evidence type="ECO:0000256" key="4">
    <source>
        <dbReference type="RuleBase" id="RU003682"/>
    </source>
</evidence>
<dbReference type="InterPro" id="IPR050295">
    <property type="entry name" value="Plant_2OG-oxidoreductases"/>
</dbReference>
<name>A0AAW2RWZ8_SESRA</name>
<comment type="similarity">
    <text evidence="1 4">Belongs to the iron/ascorbate-dependent oxidoreductase family.</text>
</comment>
<protein>
    <submittedName>
        <fullName evidence="6">2-oxoglutarate-dependent dioxygenase 19</fullName>
    </submittedName>
</protein>
<dbReference type="GO" id="GO:0046872">
    <property type="term" value="F:metal ion binding"/>
    <property type="evidence" value="ECO:0007669"/>
    <property type="project" value="UniProtKB-KW"/>
</dbReference>
<evidence type="ECO:0000256" key="1">
    <source>
        <dbReference type="ARBA" id="ARBA00008056"/>
    </source>
</evidence>
<proteinExistence type="inferred from homology"/>
<gene>
    <name evidence="6" type="ORF">Sradi_2837000</name>
</gene>
<dbReference type="InterPro" id="IPR026992">
    <property type="entry name" value="DIOX_N"/>
</dbReference>
<organism evidence="6">
    <name type="scientific">Sesamum radiatum</name>
    <name type="common">Black benniseed</name>
    <dbReference type="NCBI Taxonomy" id="300843"/>
    <lineage>
        <taxon>Eukaryota</taxon>
        <taxon>Viridiplantae</taxon>
        <taxon>Streptophyta</taxon>
        <taxon>Embryophyta</taxon>
        <taxon>Tracheophyta</taxon>
        <taxon>Spermatophyta</taxon>
        <taxon>Magnoliopsida</taxon>
        <taxon>eudicotyledons</taxon>
        <taxon>Gunneridae</taxon>
        <taxon>Pentapetalae</taxon>
        <taxon>asterids</taxon>
        <taxon>lamiids</taxon>
        <taxon>Lamiales</taxon>
        <taxon>Pedaliaceae</taxon>
        <taxon>Sesamum</taxon>
    </lineage>
</organism>
<evidence type="ECO:0000313" key="6">
    <source>
        <dbReference type="EMBL" id="KAL0384427.1"/>
    </source>
</evidence>
<dbReference type="InterPro" id="IPR005123">
    <property type="entry name" value="Oxoglu/Fe-dep_dioxygenase_dom"/>
</dbReference>
<sequence>MAPAIAPKEQSNIVENSFVKVLAESSTLNSIPSQFSYANDSRGSYSDSIPIVDFSLLASDNPDQRAKVLRDLDNACREWGFFVLVNHGIPDSLLKAIIDASLEYFELPEEDKRRYEAKSASDPIKSGSGTAINTANVRVHLWRDFVKSYVHPQFHCPEKPHKLRHILAEFSEKTRSVARKLLQDIEENLGLEKGYMDEALKLDSCFQLYAANYYPACPQPDQTIGIPAHTDHGLLTFLIHNGVAGLQIQHNGEWFNTNSPQNSILVNTADHLEILSNGRYKSVRHRAVVNSEATRISVVMANGAAPDAIVSPAEPLVKQDGRVHSQSMKFIEYVETMLSNRLEGKSNLDCVKIQQDD</sequence>
<evidence type="ECO:0000256" key="3">
    <source>
        <dbReference type="ARBA" id="ARBA00023004"/>
    </source>
</evidence>
<dbReference type="EMBL" id="JACGWJ010000012">
    <property type="protein sequence ID" value="KAL0384427.1"/>
    <property type="molecule type" value="Genomic_DNA"/>
</dbReference>
<dbReference type="GO" id="GO:0016706">
    <property type="term" value="F:2-oxoglutarate-dependent dioxygenase activity"/>
    <property type="evidence" value="ECO:0007669"/>
    <property type="project" value="UniProtKB-ARBA"/>
</dbReference>
<dbReference type="GO" id="GO:0002238">
    <property type="term" value="P:response to molecule of fungal origin"/>
    <property type="evidence" value="ECO:0007669"/>
    <property type="project" value="UniProtKB-ARBA"/>
</dbReference>
<dbReference type="Gene3D" id="2.60.120.330">
    <property type="entry name" value="B-lactam Antibiotic, Isopenicillin N Synthase, Chain"/>
    <property type="match status" value="1"/>
</dbReference>
<keyword evidence="2 4" id="KW-0479">Metal-binding</keyword>
<dbReference type="PANTHER" id="PTHR47991">
    <property type="entry name" value="OXOGLUTARATE/IRON-DEPENDENT DIOXYGENASE"/>
    <property type="match status" value="1"/>
</dbReference>
<dbReference type="SUPFAM" id="SSF51197">
    <property type="entry name" value="Clavaminate synthase-like"/>
    <property type="match status" value="1"/>
</dbReference>
<dbReference type="GO" id="GO:0009805">
    <property type="term" value="P:coumarin biosynthetic process"/>
    <property type="evidence" value="ECO:0007669"/>
    <property type="project" value="UniProtKB-ARBA"/>
</dbReference>
<keyword evidence="4" id="KW-0560">Oxidoreductase</keyword>
<comment type="caution">
    <text evidence="6">The sequence shown here is derived from an EMBL/GenBank/DDBJ whole genome shotgun (WGS) entry which is preliminary data.</text>
</comment>
<accession>A0AAW2RWZ8</accession>
<evidence type="ECO:0000256" key="2">
    <source>
        <dbReference type="ARBA" id="ARBA00022723"/>
    </source>
</evidence>
<dbReference type="PROSITE" id="PS51471">
    <property type="entry name" value="FE2OG_OXY"/>
    <property type="match status" value="1"/>
</dbReference>
<dbReference type="Pfam" id="PF14226">
    <property type="entry name" value="DIOX_N"/>
    <property type="match status" value="1"/>
</dbReference>
<dbReference type="InterPro" id="IPR027443">
    <property type="entry name" value="IPNS-like_sf"/>
</dbReference>
<keyword evidence="6" id="KW-0223">Dioxygenase</keyword>
<keyword evidence="3 4" id="KW-0408">Iron</keyword>
<dbReference type="AlphaFoldDB" id="A0AAW2RWZ8"/>
<reference evidence="6" key="2">
    <citation type="journal article" date="2024" name="Plant">
        <title>Genomic evolution and insights into agronomic trait innovations of Sesamum species.</title>
        <authorList>
            <person name="Miao H."/>
            <person name="Wang L."/>
            <person name="Qu L."/>
            <person name="Liu H."/>
            <person name="Sun Y."/>
            <person name="Le M."/>
            <person name="Wang Q."/>
            <person name="Wei S."/>
            <person name="Zheng Y."/>
            <person name="Lin W."/>
            <person name="Duan Y."/>
            <person name="Cao H."/>
            <person name="Xiong S."/>
            <person name="Wang X."/>
            <person name="Wei L."/>
            <person name="Li C."/>
            <person name="Ma Q."/>
            <person name="Ju M."/>
            <person name="Zhao R."/>
            <person name="Li G."/>
            <person name="Mu C."/>
            <person name="Tian Q."/>
            <person name="Mei H."/>
            <person name="Zhang T."/>
            <person name="Gao T."/>
            <person name="Zhang H."/>
        </authorList>
    </citation>
    <scope>NUCLEOTIDE SEQUENCE</scope>
    <source>
        <strain evidence="6">G02</strain>
    </source>
</reference>
<reference evidence="6" key="1">
    <citation type="submission" date="2020-06" db="EMBL/GenBank/DDBJ databases">
        <authorList>
            <person name="Li T."/>
            <person name="Hu X."/>
            <person name="Zhang T."/>
            <person name="Song X."/>
            <person name="Zhang H."/>
            <person name="Dai N."/>
            <person name="Sheng W."/>
            <person name="Hou X."/>
            <person name="Wei L."/>
        </authorList>
    </citation>
    <scope>NUCLEOTIDE SEQUENCE</scope>
    <source>
        <strain evidence="6">G02</strain>
        <tissue evidence="6">Leaf</tissue>
    </source>
</reference>
<feature type="domain" description="Fe2OG dioxygenase" evidence="5">
    <location>
        <begin position="201"/>
        <end position="306"/>
    </location>
</feature>
<dbReference type="InterPro" id="IPR044861">
    <property type="entry name" value="IPNS-like_FE2OG_OXY"/>
</dbReference>